<name>A0A7D9KZB2_PARCT</name>
<sequence length="633" mass="72641">MDYPTYNISIEKIIWGACFPKSCSVKDIYIVMQLYILPTVKKETGIDIKYPGSLCPEGPTYSTGVKVTIAFFGVLLLFCVIGTLIDMVIEERKQMKAAQELPHGPHTNGGKTEQPGHTSGDDYAQKQHSVDNFALNSDNRPLLDPPTPIFSSRFIHNAIFSILGIFRDFLLCFSLVRNSRRIFNTNVPATAITCINGIRVISISWVILGHMFLLFIYSPFTDNKTGLLEDSQLFSIMPVINGYYSVDSFFFLSGLLVAYTCFRKLEKSGGICKFNWFLFYFHRFWRLTPTYMAVILISVQLKRFLADGPLWYSQYEDKLCEEHWWTNLLYINNFYPKEIGEECLGVSWYLANDMQFFVITPPLLILMYKFRWRGIIGPGSLIAASTAAIAFIIGYWDLDPLSSLKIGQQQTPEQQKKSDELGKYVYTKPWCRAQPYLVGFILGYYIYRSSEQYYNRRRRLAVFWLVTVIGWAVAAALGMWLVYGPHKYIEKGADEWPLAGRVAYGMFERLLWGLVLAWVTYACHFGGGGLVQKFLSAKFWIPLSRLTFNVYLIHIIVIMVMMFGAQGNIHYDFFNIAYYYISAIVLSYVAAYILAVTVEFPLDNLENMVLKLIKEYIGQLTAKCKFAANVYIE</sequence>
<keyword evidence="2" id="KW-1185">Reference proteome</keyword>
<reference evidence="1" key="1">
    <citation type="submission" date="2020-04" db="EMBL/GenBank/DDBJ databases">
        <authorList>
            <person name="Alioto T."/>
            <person name="Alioto T."/>
            <person name="Gomez Garrido J."/>
        </authorList>
    </citation>
    <scope>NUCLEOTIDE SEQUENCE</scope>
    <source>
        <strain evidence="1">A484AB</strain>
    </source>
</reference>
<organism evidence="1 2">
    <name type="scientific">Paramuricea clavata</name>
    <name type="common">Red gorgonian</name>
    <name type="synonym">Violescent sea-whip</name>
    <dbReference type="NCBI Taxonomy" id="317549"/>
    <lineage>
        <taxon>Eukaryota</taxon>
        <taxon>Metazoa</taxon>
        <taxon>Cnidaria</taxon>
        <taxon>Anthozoa</taxon>
        <taxon>Octocorallia</taxon>
        <taxon>Malacalcyonacea</taxon>
        <taxon>Plexauridae</taxon>
        <taxon>Paramuricea</taxon>
    </lineage>
</organism>
<accession>A0A7D9KZB2</accession>
<dbReference type="AlphaFoldDB" id="A0A7D9KZB2"/>
<protein>
    <submittedName>
        <fullName evidence="1">Nose resistant to fluoxetine 6-like</fullName>
    </submittedName>
</protein>
<dbReference type="PANTHER" id="PTHR11161:SF0">
    <property type="entry name" value="O-ACYLTRANSFERASE LIKE PROTEIN"/>
    <property type="match status" value="1"/>
</dbReference>
<evidence type="ECO:0000313" key="2">
    <source>
        <dbReference type="Proteomes" id="UP001152795"/>
    </source>
</evidence>
<gene>
    <name evidence="1" type="ORF">PACLA_8A027021</name>
</gene>
<dbReference type="PANTHER" id="PTHR11161">
    <property type="entry name" value="O-ACYLTRANSFERASE"/>
    <property type="match status" value="1"/>
</dbReference>
<dbReference type="Proteomes" id="UP001152795">
    <property type="component" value="Unassembled WGS sequence"/>
</dbReference>
<comment type="caution">
    <text evidence="1">The sequence shown here is derived from an EMBL/GenBank/DDBJ whole genome shotgun (WGS) entry which is preliminary data.</text>
</comment>
<dbReference type="InterPro" id="IPR052728">
    <property type="entry name" value="O2_lipid_transport_reg"/>
</dbReference>
<proteinExistence type="predicted"/>
<evidence type="ECO:0000313" key="1">
    <source>
        <dbReference type="EMBL" id="CAB4021607.1"/>
    </source>
</evidence>
<dbReference type="Pfam" id="PF01757">
    <property type="entry name" value="Acyl_transf_3"/>
    <property type="match status" value="1"/>
</dbReference>
<dbReference type="InterPro" id="IPR002656">
    <property type="entry name" value="Acyl_transf_3_dom"/>
</dbReference>
<dbReference type="OrthoDB" id="207378at2759"/>
<dbReference type="EMBL" id="CACRXK020011520">
    <property type="protein sequence ID" value="CAB4021607.1"/>
    <property type="molecule type" value="Genomic_DNA"/>
</dbReference>
<dbReference type="GO" id="GO:0016747">
    <property type="term" value="F:acyltransferase activity, transferring groups other than amino-acyl groups"/>
    <property type="evidence" value="ECO:0007669"/>
    <property type="project" value="InterPro"/>
</dbReference>